<keyword evidence="2" id="KW-1185">Reference proteome</keyword>
<feature type="non-terminal residue" evidence="1">
    <location>
        <position position="138"/>
    </location>
</feature>
<dbReference type="InterPro" id="IPR041078">
    <property type="entry name" value="Plavaka"/>
</dbReference>
<dbReference type="RefSeq" id="XP_007766275.1">
    <property type="nucleotide sequence ID" value="XM_007768085.1"/>
</dbReference>
<proteinExistence type="predicted"/>
<dbReference type="OrthoDB" id="2679253at2759"/>
<feature type="non-terminal residue" evidence="1">
    <location>
        <position position="1"/>
    </location>
</feature>
<evidence type="ECO:0000313" key="1">
    <source>
        <dbReference type="EMBL" id="EIW82959.1"/>
    </source>
</evidence>
<dbReference type="GeneID" id="19206611"/>
<dbReference type="Pfam" id="PF18759">
    <property type="entry name" value="Plavaka"/>
    <property type="match status" value="1"/>
</dbReference>
<accession>A0A5M3MUZ3</accession>
<gene>
    <name evidence="1" type="ORF">CONPUDRAFT_26638</name>
</gene>
<comment type="caution">
    <text evidence="1">The sequence shown here is derived from an EMBL/GenBank/DDBJ whole genome shotgun (WGS) entry which is preliminary data.</text>
</comment>
<dbReference type="AlphaFoldDB" id="A0A5M3MUZ3"/>
<dbReference type="EMBL" id="JH711576">
    <property type="protein sequence ID" value="EIW82959.1"/>
    <property type="molecule type" value="Genomic_DNA"/>
</dbReference>
<organism evidence="1 2">
    <name type="scientific">Coniophora puteana (strain RWD-64-598)</name>
    <name type="common">Brown rot fungus</name>
    <dbReference type="NCBI Taxonomy" id="741705"/>
    <lineage>
        <taxon>Eukaryota</taxon>
        <taxon>Fungi</taxon>
        <taxon>Dikarya</taxon>
        <taxon>Basidiomycota</taxon>
        <taxon>Agaricomycotina</taxon>
        <taxon>Agaricomycetes</taxon>
        <taxon>Agaricomycetidae</taxon>
        <taxon>Boletales</taxon>
        <taxon>Coniophorineae</taxon>
        <taxon>Coniophoraceae</taxon>
        <taxon>Coniophora</taxon>
    </lineage>
</organism>
<name>A0A5M3MUZ3_CONPW</name>
<sequence length="138" mass="16468">PFCSRLDFEVAELALDALMTKKQTSWLIKLIRCVADGSEDFCLRDYKDLRQTWDAVGKQITLFQCKTISIQYAKEPESRQFDFWHRPLWDWVTDLLKDPHTGPHFHFDAQRLSKFDGESFVRFIDEPWSANNFWNFQV</sequence>
<protein>
    <submittedName>
        <fullName evidence="1">Uncharacterized protein</fullName>
    </submittedName>
</protein>
<evidence type="ECO:0000313" key="2">
    <source>
        <dbReference type="Proteomes" id="UP000053558"/>
    </source>
</evidence>
<reference evidence="2" key="1">
    <citation type="journal article" date="2012" name="Science">
        <title>The Paleozoic origin of enzymatic lignin decomposition reconstructed from 31 fungal genomes.</title>
        <authorList>
            <person name="Floudas D."/>
            <person name="Binder M."/>
            <person name="Riley R."/>
            <person name="Barry K."/>
            <person name="Blanchette R.A."/>
            <person name="Henrissat B."/>
            <person name="Martinez A.T."/>
            <person name="Otillar R."/>
            <person name="Spatafora J.W."/>
            <person name="Yadav J.S."/>
            <person name="Aerts A."/>
            <person name="Benoit I."/>
            <person name="Boyd A."/>
            <person name="Carlson A."/>
            <person name="Copeland A."/>
            <person name="Coutinho P.M."/>
            <person name="de Vries R.P."/>
            <person name="Ferreira P."/>
            <person name="Findley K."/>
            <person name="Foster B."/>
            <person name="Gaskell J."/>
            <person name="Glotzer D."/>
            <person name="Gorecki P."/>
            <person name="Heitman J."/>
            <person name="Hesse C."/>
            <person name="Hori C."/>
            <person name="Igarashi K."/>
            <person name="Jurgens J.A."/>
            <person name="Kallen N."/>
            <person name="Kersten P."/>
            <person name="Kohler A."/>
            <person name="Kuees U."/>
            <person name="Kumar T.K.A."/>
            <person name="Kuo A."/>
            <person name="LaButti K."/>
            <person name="Larrondo L.F."/>
            <person name="Lindquist E."/>
            <person name="Ling A."/>
            <person name="Lombard V."/>
            <person name="Lucas S."/>
            <person name="Lundell T."/>
            <person name="Martin R."/>
            <person name="McLaughlin D.J."/>
            <person name="Morgenstern I."/>
            <person name="Morin E."/>
            <person name="Murat C."/>
            <person name="Nagy L.G."/>
            <person name="Nolan M."/>
            <person name="Ohm R.A."/>
            <person name="Patyshakuliyeva A."/>
            <person name="Rokas A."/>
            <person name="Ruiz-Duenas F.J."/>
            <person name="Sabat G."/>
            <person name="Salamov A."/>
            <person name="Samejima M."/>
            <person name="Schmutz J."/>
            <person name="Slot J.C."/>
            <person name="St John F."/>
            <person name="Stenlid J."/>
            <person name="Sun H."/>
            <person name="Sun S."/>
            <person name="Syed K."/>
            <person name="Tsang A."/>
            <person name="Wiebenga A."/>
            <person name="Young D."/>
            <person name="Pisabarro A."/>
            <person name="Eastwood D.C."/>
            <person name="Martin F."/>
            <person name="Cullen D."/>
            <person name="Grigoriev I.V."/>
            <person name="Hibbett D.S."/>
        </authorList>
    </citation>
    <scope>NUCLEOTIDE SEQUENCE [LARGE SCALE GENOMIC DNA]</scope>
    <source>
        <strain evidence="2">RWD-64-598 SS2</strain>
    </source>
</reference>
<dbReference type="OMA" id="CKTISIQ"/>
<dbReference type="Proteomes" id="UP000053558">
    <property type="component" value="Unassembled WGS sequence"/>
</dbReference>
<dbReference type="KEGG" id="cput:CONPUDRAFT_26638"/>